<comment type="caution">
    <text evidence="1">The sequence shown here is derived from an EMBL/GenBank/DDBJ whole genome shotgun (WGS) entry which is preliminary data.</text>
</comment>
<reference evidence="1" key="1">
    <citation type="journal article" date="2020" name="bioRxiv">
        <title>Chromosome-level reference genome of the European wasp spider Argiope bruennichi: a resource for studies on range expansion and evolutionary adaptation.</title>
        <authorList>
            <person name="Sheffer M.M."/>
            <person name="Hoppe A."/>
            <person name="Krehenwinkel H."/>
            <person name="Uhl G."/>
            <person name="Kuss A.W."/>
            <person name="Jensen L."/>
            <person name="Jensen C."/>
            <person name="Gillespie R.G."/>
            <person name="Hoff K.J."/>
            <person name="Prost S."/>
        </authorList>
    </citation>
    <scope>NUCLEOTIDE SEQUENCE</scope>
</reference>
<dbReference type="Proteomes" id="UP000807504">
    <property type="component" value="Unassembled WGS sequence"/>
</dbReference>
<dbReference type="AlphaFoldDB" id="A0A8T0E6E3"/>
<gene>
    <name evidence="1" type="ORF">HNY73_022830</name>
</gene>
<name>A0A8T0E6E3_ARGBR</name>
<organism evidence="1 2">
    <name type="scientific">Argiope bruennichi</name>
    <name type="common">Wasp spider</name>
    <name type="synonym">Aranea bruennichi</name>
    <dbReference type="NCBI Taxonomy" id="94029"/>
    <lineage>
        <taxon>Eukaryota</taxon>
        <taxon>Metazoa</taxon>
        <taxon>Ecdysozoa</taxon>
        <taxon>Arthropoda</taxon>
        <taxon>Chelicerata</taxon>
        <taxon>Arachnida</taxon>
        <taxon>Araneae</taxon>
        <taxon>Araneomorphae</taxon>
        <taxon>Entelegynae</taxon>
        <taxon>Araneoidea</taxon>
        <taxon>Araneidae</taxon>
        <taxon>Argiope</taxon>
    </lineage>
</organism>
<sequence length="108" mass="12387">MDSVKPQETKIGTLHLIPYSISQCMLTKIGTCLTFDSSYCDFSLAMHAHQNWDLAFDSIFDLAMHAHQSCGIVNGTRSRCSNIETIDIDKTMKYKEEILIWKPEANRW</sequence>
<reference evidence="1" key="2">
    <citation type="submission" date="2020-06" db="EMBL/GenBank/DDBJ databases">
        <authorList>
            <person name="Sheffer M."/>
        </authorList>
    </citation>
    <scope>NUCLEOTIDE SEQUENCE</scope>
</reference>
<accession>A0A8T0E6E3</accession>
<dbReference type="EMBL" id="JABXBU010002231">
    <property type="protein sequence ID" value="KAF8764784.1"/>
    <property type="molecule type" value="Genomic_DNA"/>
</dbReference>
<evidence type="ECO:0000313" key="1">
    <source>
        <dbReference type="EMBL" id="KAF8764784.1"/>
    </source>
</evidence>
<evidence type="ECO:0000313" key="2">
    <source>
        <dbReference type="Proteomes" id="UP000807504"/>
    </source>
</evidence>
<proteinExistence type="predicted"/>
<protein>
    <submittedName>
        <fullName evidence="1">Uncharacterized protein</fullName>
    </submittedName>
</protein>
<keyword evidence="2" id="KW-1185">Reference proteome</keyword>